<gene>
    <name evidence="1" type="ORF">ATY41_09780</name>
</gene>
<dbReference type="AlphaFoldDB" id="A0A1E2SKX7"/>
<comment type="caution">
    <text evidence="1">The sequence shown here is derived from an EMBL/GenBank/DDBJ whole genome shotgun (WGS) entry which is preliminary data.</text>
</comment>
<organism evidence="1 2">
    <name type="scientific">Leifsonia xyli subsp. xyli</name>
    <dbReference type="NCBI Taxonomy" id="59736"/>
    <lineage>
        <taxon>Bacteria</taxon>
        <taxon>Bacillati</taxon>
        <taxon>Actinomycetota</taxon>
        <taxon>Actinomycetes</taxon>
        <taxon>Micrococcales</taxon>
        <taxon>Microbacteriaceae</taxon>
        <taxon>Leifsonia</taxon>
    </lineage>
</organism>
<proteinExistence type="predicted"/>
<dbReference type="EMBL" id="LNZG01000011">
    <property type="protein sequence ID" value="ODA90525.1"/>
    <property type="molecule type" value="Genomic_DNA"/>
</dbReference>
<sequence>MSPISAIGTANSMPSLTVGDDGKVHVGGLVGNLDTDSIVNALMRAAAVPQAKLQAGLAAETTVI</sequence>
<evidence type="ECO:0000313" key="1">
    <source>
        <dbReference type="EMBL" id="ODA90525.1"/>
    </source>
</evidence>
<reference evidence="1 2" key="1">
    <citation type="submission" date="2015-11" db="EMBL/GenBank/DDBJ databases">
        <authorList>
            <person name="Zhang Y."/>
            <person name="Guo Z."/>
        </authorList>
    </citation>
    <scope>NUCLEOTIDE SEQUENCE [LARGE SCALE GENOMIC DNA]</scope>
    <source>
        <strain evidence="2">gdw1</strain>
    </source>
</reference>
<accession>A0A1E2SKX7</accession>
<dbReference type="Proteomes" id="UP000094426">
    <property type="component" value="Unassembled WGS sequence"/>
</dbReference>
<evidence type="ECO:0000313" key="2">
    <source>
        <dbReference type="Proteomes" id="UP000094426"/>
    </source>
</evidence>
<name>A0A1E2SKX7_LEIXY</name>
<protein>
    <submittedName>
        <fullName evidence="1">Uncharacterized protein</fullName>
    </submittedName>
</protein>
<dbReference type="RefSeq" id="WP_050737823.1">
    <property type="nucleotide sequence ID" value="NZ_LNZG01000011.1"/>
</dbReference>